<dbReference type="FunCoup" id="G0EDT8">
    <property type="interactions" value="7"/>
</dbReference>
<dbReference type="AlphaFoldDB" id="G0EDT8"/>
<dbReference type="GO" id="GO:0000286">
    <property type="term" value="F:alanine dehydrogenase activity"/>
    <property type="evidence" value="ECO:0007669"/>
    <property type="project" value="UniProtKB-UniRule"/>
</dbReference>
<dbReference type="HOGENOM" id="CLU_042088_3_1_2"/>
<feature type="binding site" evidence="1">
    <location>
        <begin position="128"/>
        <end position="129"/>
    </location>
    <ligand>
        <name>NAD(+)</name>
        <dbReference type="ChEBI" id="CHEBI:57540"/>
    </ligand>
</feature>
<comment type="similarity">
    <text evidence="1">Belongs to the ornithine cyclodeaminase/mu-crystallin family. Archaeal alanine dehydrogenase subfamily.</text>
</comment>
<feature type="binding site" evidence="1">
    <location>
        <position position="101"/>
    </location>
    <ligand>
        <name>NAD(+)</name>
        <dbReference type="ChEBI" id="CHEBI:57540"/>
    </ligand>
</feature>
<dbReference type="GO" id="GO:0016829">
    <property type="term" value="F:lyase activity"/>
    <property type="evidence" value="ECO:0007669"/>
    <property type="project" value="UniProtKB-KW"/>
</dbReference>
<dbReference type="InterPro" id="IPR036291">
    <property type="entry name" value="NAD(P)-bd_dom_sf"/>
</dbReference>
<comment type="function">
    <text evidence="1">Catalyzes the NAD(+)-dependent oxidative deamination of L-alanine to pyruvate, and the reverse reaction, the reductive amination of pyruvate.</text>
</comment>
<proteinExistence type="inferred from homology"/>
<feature type="active site" description="Proton donor/acceptor" evidence="1">
    <location>
        <position position="58"/>
    </location>
</feature>
<evidence type="ECO:0000256" key="2">
    <source>
        <dbReference type="NCBIfam" id="TIGR02371"/>
    </source>
</evidence>
<feature type="binding site" evidence="1">
    <location>
        <position position="220"/>
    </location>
    <ligand>
        <name>NAD(+)</name>
        <dbReference type="ChEBI" id="CHEBI:57540"/>
    </ligand>
</feature>
<dbReference type="NCBIfam" id="TIGR02371">
    <property type="entry name" value="ala_DH_arch"/>
    <property type="match status" value="1"/>
</dbReference>
<dbReference type="InterPro" id="IPR023401">
    <property type="entry name" value="ODC_N"/>
</dbReference>
<dbReference type="Gene3D" id="3.40.50.720">
    <property type="entry name" value="NAD(P)-binding Rossmann-like Domain"/>
    <property type="match status" value="1"/>
</dbReference>
<dbReference type="EC" id="1.4.1.1" evidence="1 2"/>
<feature type="binding site" evidence="1">
    <location>
        <begin position="214"/>
        <end position="216"/>
    </location>
    <ligand>
        <name>NAD(+)</name>
        <dbReference type="ChEBI" id="CHEBI:57540"/>
    </ligand>
</feature>
<dbReference type="PANTHER" id="PTHR13812">
    <property type="entry name" value="KETIMINE REDUCTASE MU-CRYSTALLIN"/>
    <property type="match status" value="1"/>
</dbReference>
<dbReference type="Gene3D" id="3.30.1780.10">
    <property type="entry name" value="ornithine cyclodeaminase, domain 1"/>
    <property type="match status" value="1"/>
</dbReference>
<dbReference type="PANTHER" id="PTHR13812:SF19">
    <property type="entry name" value="KETIMINE REDUCTASE MU-CRYSTALLIN"/>
    <property type="match status" value="1"/>
</dbReference>
<dbReference type="GO" id="GO:0005737">
    <property type="term" value="C:cytoplasm"/>
    <property type="evidence" value="ECO:0007669"/>
    <property type="project" value="TreeGrafter"/>
</dbReference>
<dbReference type="KEGG" id="pfm:Pyrfu_0838"/>
<keyword evidence="4" id="KW-1185">Reference proteome</keyword>
<dbReference type="eggNOG" id="arCOG01035">
    <property type="taxonomic scope" value="Archaea"/>
</dbReference>
<dbReference type="GO" id="GO:0006522">
    <property type="term" value="P:alanine metabolic process"/>
    <property type="evidence" value="ECO:0007669"/>
    <property type="project" value="UniProtKB-UniRule"/>
</dbReference>
<feature type="binding site" evidence="1">
    <location>
        <position position="287"/>
    </location>
    <ligand>
        <name>NAD(+)</name>
        <dbReference type="ChEBI" id="CHEBI:57540"/>
    </ligand>
</feature>
<organism evidence="3 4">
    <name type="scientific">Pyrolobus fumarii (strain DSM 11204 / 1A)</name>
    <dbReference type="NCBI Taxonomy" id="694429"/>
    <lineage>
        <taxon>Archaea</taxon>
        <taxon>Thermoproteota</taxon>
        <taxon>Thermoprotei</taxon>
        <taxon>Desulfurococcales</taxon>
        <taxon>Pyrodictiaceae</taxon>
        <taxon>Pyrolobus</taxon>
    </lineage>
</organism>
<reference evidence="3 4" key="1">
    <citation type="journal article" date="2011" name="Stand. Genomic Sci.">
        <title>Complete genome sequence of the hyperthermophilic chemolithoautotroph Pyrolobus fumarii type strain (1A).</title>
        <authorList>
            <person name="Anderson I."/>
            <person name="Goker M."/>
            <person name="Nolan M."/>
            <person name="Lucas S."/>
            <person name="Hammon N."/>
            <person name="Deshpande S."/>
            <person name="Cheng J.F."/>
            <person name="Tapia R."/>
            <person name="Han C."/>
            <person name="Goodwin L."/>
            <person name="Pitluck S."/>
            <person name="Huntemann M."/>
            <person name="Liolios K."/>
            <person name="Ivanova N."/>
            <person name="Pagani I."/>
            <person name="Mavromatis K."/>
            <person name="Ovchinikova G."/>
            <person name="Pati A."/>
            <person name="Chen A."/>
            <person name="Palaniappan K."/>
            <person name="Land M."/>
            <person name="Hauser L."/>
            <person name="Brambilla E.M."/>
            <person name="Huber H."/>
            <person name="Yasawong M."/>
            <person name="Rohde M."/>
            <person name="Spring S."/>
            <person name="Abt B."/>
            <person name="Sikorski J."/>
            <person name="Wirth R."/>
            <person name="Detter J.C."/>
            <person name="Woyke T."/>
            <person name="Bristow J."/>
            <person name="Eisen J.A."/>
            <person name="Markowitz V."/>
            <person name="Hugenholtz P."/>
            <person name="Kyrpides N.C."/>
            <person name="Klenk H.P."/>
            <person name="Lapidus A."/>
        </authorList>
    </citation>
    <scope>NUCLEOTIDE SEQUENCE [LARGE SCALE GENOMIC DNA]</scope>
    <source>
        <strain evidence="4">DSM 11204 / 1A</strain>
    </source>
</reference>
<sequence length="319" mass="34279">MARLFDLHAIVSAVEEAFREKGLGRVQMPPKQYLFFEGGGDWRIMPAYIPSMRLAGVKTVGVNPQNPKRGLATVIALIELVDPDTGHPLAVMDGTLITAWRTGAAGAIAAKYMARSGSTVMGVIGAGVQGRMQVYFTVETVRTITRVKIFDVRREAAKSLAVFVEKELGIDASIVDEPLAAVKGVDILATCTPARSPIVRGDWIEEGLHINAIGADAPGKEELDPAILQKARIVVDDFVQASHSGEINVPLEEGYISERDIYAELGEVVAGLKPGRVDDREITIFDSTGLAIQDVAAARVVYEAALRTGLGTRMKLVMA</sequence>
<keyword evidence="1" id="KW-0520">NAD</keyword>
<feature type="binding site" evidence="1">
    <location>
        <begin position="151"/>
        <end position="153"/>
    </location>
    <ligand>
        <name>NAD(+)</name>
        <dbReference type="ChEBI" id="CHEBI:57540"/>
    </ligand>
</feature>
<gene>
    <name evidence="1" type="primary">ala</name>
    <name evidence="3" type="ordered locus">Pyrfu_0838</name>
</gene>
<dbReference type="GO" id="GO:0051287">
    <property type="term" value="F:NAD binding"/>
    <property type="evidence" value="ECO:0007669"/>
    <property type="project" value="UniProtKB-UniRule"/>
</dbReference>
<keyword evidence="1" id="KW-0560">Oxidoreductase</keyword>
<dbReference type="PIRSF" id="PIRSF001439">
    <property type="entry name" value="CryM"/>
    <property type="match status" value="1"/>
</dbReference>
<dbReference type="HAMAP" id="MF_00935">
    <property type="entry name" value="AlaDH_arch"/>
    <property type="match status" value="1"/>
</dbReference>
<accession>G0EDT8</accession>
<keyword evidence="3" id="KW-0456">Lyase</keyword>
<comment type="catalytic activity">
    <reaction evidence="1">
        <text>L-alanine + NAD(+) + H2O = pyruvate + NH4(+) + NADH + H(+)</text>
        <dbReference type="Rhea" id="RHEA:18405"/>
        <dbReference type="ChEBI" id="CHEBI:15361"/>
        <dbReference type="ChEBI" id="CHEBI:15377"/>
        <dbReference type="ChEBI" id="CHEBI:15378"/>
        <dbReference type="ChEBI" id="CHEBI:28938"/>
        <dbReference type="ChEBI" id="CHEBI:57540"/>
        <dbReference type="ChEBI" id="CHEBI:57945"/>
        <dbReference type="ChEBI" id="CHEBI:57972"/>
        <dbReference type="EC" id="1.4.1.1"/>
    </reaction>
</comment>
<protein>
    <recommendedName>
        <fullName evidence="1 2">Alanine dehydrogenase</fullName>
        <shortName evidence="1">AlaDH</shortName>
        <ecNumber evidence="1 2">1.4.1.1</ecNumber>
    </recommendedName>
</protein>
<dbReference type="InterPro" id="IPR028609">
    <property type="entry name" value="AlaDH_arch-typ"/>
</dbReference>
<dbReference type="STRING" id="694429.Pyrfu_0838"/>
<dbReference type="FunFam" id="3.40.50.720:FF:000311">
    <property type="entry name" value="Ornithine cyclodeaminase"/>
    <property type="match status" value="1"/>
</dbReference>
<evidence type="ECO:0000313" key="4">
    <source>
        <dbReference type="Proteomes" id="UP000001037"/>
    </source>
</evidence>
<dbReference type="EMBL" id="CP002838">
    <property type="protein sequence ID" value="AEM38707.1"/>
    <property type="molecule type" value="Genomic_DNA"/>
</dbReference>
<dbReference type="InParanoid" id="G0EDT8"/>
<evidence type="ECO:0000313" key="3">
    <source>
        <dbReference type="EMBL" id="AEM38707.1"/>
    </source>
</evidence>
<name>G0EDT8_PYRF1</name>
<dbReference type="SUPFAM" id="SSF51735">
    <property type="entry name" value="NAD(P)-binding Rossmann-fold domains"/>
    <property type="match status" value="1"/>
</dbReference>
<dbReference type="Pfam" id="PF02423">
    <property type="entry name" value="OCD_Mu_crystall"/>
    <property type="match status" value="1"/>
</dbReference>
<keyword evidence="1" id="KW-0547">Nucleotide-binding</keyword>
<dbReference type="Proteomes" id="UP000001037">
    <property type="component" value="Chromosome"/>
</dbReference>
<dbReference type="InterPro" id="IPR003462">
    <property type="entry name" value="ODC_Mu_crystall"/>
</dbReference>
<dbReference type="InterPro" id="IPR012742">
    <property type="entry name" value="Ala_DH_archaeglobus"/>
</dbReference>
<evidence type="ECO:0000256" key="1">
    <source>
        <dbReference type="HAMAP-Rule" id="MF_00935"/>
    </source>
</evidence>